<dbReference type="InterPro" id="IPR036397">
    <property type="entry name" value="RNaseH_sf"/>
</dbReference>
<dbReference type="EMBL" id="CAUEEQ010006623">
    <property type="protein sequence ID" value="CAJ0930347.1"/>
    <property type="molecule type" value="Genomic_DNA"/>
</dbReference>
<protein>
    <submittedName>
        <fullName evidence="1">Uncharacterized protein</fullName>
    </submittedName>
</protein>
<reference evidence="1" key="1">
    <citation type="submission" date="2023-07" db="EMBL/GenBank/DDBJ databases">
        <authorList>
            <person name="Stuckert A."/>
        </authorList>
    </citation>
    <scope>NUCLEOTIDE SEQUENCE</scope>
</reference>
<dbReference type="Pfam" id="PF23410">
    <property type="entry name" value="Beta-prop_VPS8"/>
    <property type="match status" value="1"/>
</dbReference>
<organism evidence="1 2">
    <name type="scientific">Ranitomeya imitator</name>
    <name type="common">mimic poison frog</name>
    <dbReference type="NCBI Taxonomy" id="111125"/>
    <lineage>
        <taxon>Eukaryota</taxon>
        <taxon>Metazoa</taxon>
        <taxon>Chordata</taxon>
        <taxon>Craniata</taxon>
        <taxon>Vertebrata</taxon>
        <taxon>Euteleostomi</taxon>
        <taxon>Amphibia</taxon>
        <taxon>Batrachia</taxon>
        <taxon>Anura</taxon>
        <taxon>Neobatrachia</taxon>
        <taxon>Hyloidea</taxon>
        <taxon>Dendrobatidae</taxon>
        <taxon>Dendrobatinae</taxon>
        <taxon>Ranitomeya</taxon>
    </lineage>
</organism>
<dbReference type="Proteomes" id="UP001176940">
    <property type="component" value="Unassembled WGS sequence"/>
</dbReference>
<dbReference type="Gene3D" id="3.30.420.10">
    <property type="entry name" value="Ribonuclease H-like superfamily/Ribonuclease H"/>
    <property type="match status" value="1"/>
</dbReference>
<comment type="caution">
    <text evidence="1">The sequence shown here is derived from an EMBL/GenBank/DDBJ whole genome shotgun (WGS) entry which is preliminary data.</text>
</comment>
<keyword evidence="2" id="KW-1185">Reference proteome</keyword>
<proteinExistence type="predicted"/>
<evidence type="ECO:0000313" key="2">
    <source>
        <dbReference type="Proteomes" id="UP001176940"/>
    </source>
</evidence>
<evidence type="ECO:0000313" key="1">
    <source>
        <dbReference type="EMBL" id="CAJ0930347.1"/>
    </source>
</evidence>
<gene>
    <name evidence="1" type="ORF">RIMI_LOCUS4188707</name>
</gene>
<accession>A0ABN9L4Z6</accession>
<sequence>MAAAVCTSNVQTPMTMVKHQRPELHQSNSILHPATVKYRRPEQRRRVMGVRTCESRCLFSGSKGEVCCIEPLHTKPELRDHPITQFSLLAMASLTKILVIGLKPSLKVWMTFPYGRMDPSSVPLLAWHFVILQGALNPMLAFCRGDVVHFLLCIVKRKMRVTRLNNADELKAAIRETWASITSQQCHWLISSMPHRIDAAIDAKGASSKQ</sequence>
<name>A0ABN9L4Z6_9NEOB</name>